<evidence type="ECO:0000313" key="3">
    <source>
        <dbReference type="Proteomes" id="UP000631114"/>
    </source>
</evidence>
<dbReference type="Gene3D" id="1.25.10.10">
    <property type="entry name" value="Leucine-rich Repeat Variant"/>
    <property type="match status" value="1"/>
</dbReference>
<dbReference type="FunFam" id="1.25.10.10:FF:000250">
    <property type="entry name" value="Phospholipase A-2-activating protein isoform A"/>
    <property type="match status" value="1"/>
</dbReference>
<dbReference type="Pfam" id="PF08324">
    <property type="entry name" value="PUL"/>
    <property type="match status" value="1"/>
</dbReference>
<dbReference type="EMBL" id="JADFTS010000002">
    <property type="protein sequence ID" value="KAF9620280.1"/>
    <property type="molecule type" value="Genomic_DNA"/>
</dbReference>
<dbReference type="AlphaFoldDB" id="A0A835ILZ9"/>
<protein>
    <recommendedName>
        <fullName evidence="1">PUL domain-containing protein</fullName>
    </recommendedName>
</protein>
<accession>A0A835ILZ9</accession>
<keyword evidence="3" id="KW-1185">Reference proteome</keyword>
<comment type="caution">
    <text evidence="2">The sequence shown here is derived from an EMBL/GenBank/DDBJ whole genome shotgun (WGS) entry which is preliminary data.</text>
</comment>
<dbReference type="OrthoDB" id="10265988at2759"/>
<gene>
    <name evidence="2" type="ORF">IFM89_011015</name>
</gene>
<evidence type="ECO:0000313" key="2">
    <source>
        <dbReference type="EMBL" id="KAF9620280.1"/>
    </source>
</evidence>
<sequence length="325" mass="35373">MGGVPKLIKCRGGGGGGGESRCMYRADPGLLVLHPLPSCCLHKCSVALQIAKVVDGPEDNMKSPFLDGVPYDYDGPTKPVFKHIPTFDGILKKIKEFNSALLSDAKDSALTEPEMSRLVAAVKILKDTSHYPISTFADVDIAVLLKLLISWPDAMIFPVIDVLRMTILHPNGASLLFKHFKDGNDIVMQTIRKVTTPPAVVANLLPTICAVTNLFKHSFFHEWLQMHRIEILKAFSSCSTSNTKVQVSYSTLVLNFAVLLIEKGDGEGQSQVLSAALEMLDGLMKKIAMDLDVQSVAKVAKTSKVAKIAEVGADIELLTREESLL</sequence>
<dbReference type="PROSITE" id="PS51396">
    <property type="entry name" value="PUL"/>
    <property type="match status" value="1"/>
</dbReference>
<dbReference type="InterPro" id="IPR013535">
    <property type="entry name" value="PUL_dom"/>
</dbReference>
<organism evidence="2 3">
    <name type="scientific">Coptis chinensis</name>
    <dbReference type="NCBI Taxonomy" id="261450"/>
    <lineage>
        <taxon>Eukaryota</taxon>
        <taxon>Viridiplantae</taxon>
        <taxon>Streptophyta</taxon>
        <taxon>Embryophyta</taxon>
        <taxon>Tracheophyta</taxon>
        <taxon>Spermatophyta</taxon>
        <taxon>Magnoliopsida</taxon>
        <taxon>Ranunculales</taxon>
        <taxon>Ranunculaceae</taxon>
        <taxon>Coptidoideae</taxon>
        <taxon>Coptis</taxon>
    </lineage>
</organism>
<proteinExistence type="predicted"/>
<dbReference type="Proteomes" id="UP000631114">
    <property type="component" value="Unassembled WGS sequence"/>
</dbReference>
<dbReference type="InterPro" id="IPR011989">
    <property type="entry name" value="ARM-like"/>
</dbReference>
<evidence type="ECO:0000259" key="1">
    <source>
        <dbReference type="PROSITE" id="PS51396"/>
    </source>
</evidence>
<feature type="domain" description="PUL" evidence="1">
    <location>
        <begin position="71"/>
        <end position="325"/>
    </location>
</feature>
<name>A0A835ILZ9_9MAGN</name>
<reference evidence="2 3" key="1">
    <citation type="submission" date="2020-10" db="EMBL/GenBank/DDBJ databases">
        <title>The Coptis chinensis genome and diversification of protoberbering-type alkaloids.</title>
        <authorList>
            <person name="Wang B."/>
            <person name="Shu S."/>
            <person name="Song C."/>
            <person name="Liu Y."/>
        </authorList>
    </citation>
    <scope>NUCLEOTIDE SEQUENCE [LARGE SCALE GENOMIC DNA]</scope>
    <source>
        <strain evidence="2">HL-2020</strain>
        <tissue evidence="2">Leaf</tissue>
    </source>
</reference>